<dbReference type="PANTHER" id="PTHR22803">
    <property type="entry name" value="MANNOSE, PHOSPHOLIPASE, LECTIN RECEPTOR RELATED"/>
    <property type="match status" value="1"/>
</dbReference>
<proteinExistence type="predicted"/>
<keyword evidence="3" id="KW-1015">Disulfide bond</keyword>
<keyword evidence="5" id="KW-0812">Transmembrane</keyword>
<sequence>MAPKNPPDPAPKKDAATPAEDKSFFKTPRGEAVVVFFLFLLFLASVMMAGLYCTLWAERRSFFSGVKQIRNFVEGYDPSSVGVDDLEILAVAQGLADELLNSTLRNDEIKSDIDKITELLKDPQWKMHNRASYYFSNEKQSWEESRKYCIKKKTSLISVSNGEEQDFINNEGAKFKKHFWIGLRKNNKKLNGLEWLDGSAVLEVFWDTEMKQPSASPDDNCVYITQKCRHRYCWRDAACWHKMSFICKKAPDQKWER</sequence>
<feature type="transmembrane region" description="Helical" evidence="5">
    <location>
        <begin position="32"/>
        <end position="57"/>
    </location>
</feature>
<evidence type="ECO:0000256" key="4">
    <source>
        <dbReference type="SAM" id="MobiDB-lite"/>
    </source>
</evidence>
<protein>
    <recommendedName>
        <fullName evidence="6">C-type lectin domain-containing protein</fullName>
    </recommendedName>
</protein>
<accession>A0AA35KV78</accession>
<dbReference type="GO" id="GO:0005576">
    <property type="term" value="C:extracellular region"/>
    <property type="evidence" value="ECO:0007669"/>
    <property type="project" value="UniProtKB-SubCell"/>
</dbReference>
<dbReference type="Gene3D" id="3.10.100.10">
    <property type="entry name" value="Mannose-Binding Protein A, subunit A"/>
    <property type="match status" value="1"/>
</dbReference>
<dbReference type="InterPro" id="IPR018378">
    <property type="entry name" value="C-type_lectin_CS"/>
</dbReference>
<gene>
    <name evidence="7" type="ORF">PODLI_1B030468</name>
</gene>
<dbReference type="Proteomes" id="UP001178461">
    <property type="component" value="Chromosome 9"/>
</dbReference>
<dbReference type="PROSITE" id="PS00615">
    <property type="entry name" value="C_TYPE_LECTIN_1"/>
    <property type="match status" value="1"/>
</dbReference>
<dbReference type="InterPro" id="IPR016187">
    <property type="entry name" value="CTDL_fold"/>
</dbReference>
<evidence type="ECO:0000256" key="2">
    <source>
        <dbReference type="ARBA" id="ARBA00022525"/>
    </source>
</evidence>
<evidence type="ECO:0000256" key="1">
    <source>
        <dbReference type="ARBA" id="ARBA00004613"/>
    </source>
</evidence>
<evidence type="ECO:0000256" key="5">
    <source>
        <dbReference type="SAM" id="Phobius"/>
    </source>
</evidence>
<reference evidence="7" key="1">
    <citation type="submission" date="2022-12" db="EMBL/GenBank/DDBJ databases">
        <authorList>
            <person name="Alioto T."/>
            <person name="Alioto T."/>
            <person name="Gomez Garrido J."/>
        </authorList>
    </citation>
    <scope>NUCLEOTIDE SEQUENCE</scope>
</reference>
<name>A0AA35KV78_9SAUR</name>
<dbReference type="Pfam" id="PF00059">
    <property type="entry name" value="Lectin_C"/>
    <property type="match status" value="1"/>
</dbReference>
<feature type="region of interest" description="Disordered" evidence="4">
    <location>
        <begin position="1"/>
        <end position="20"/>
    </location>
</feature>
<keyword evidence="2" id="KW-0964">Secreted</keyword>
<keyword evidence="5" id="KW-0472">Membrane</keyword>
<dbReference type="InterPro" id="IPR016186">
    <property type="entry name" value="C-type_lectin-like/link_sf"/>
</dbReference>
<evidence type="ECO:0000259" key="6">
    <source>
        <dbReference type="SMART" id="SM00034"/>
    </source>
</evidence>
<dbReference type="EMBL" id="OX395134">
    <property type="protein sequence ID" value="CAI5784926.1"/>
    <property type="molecule type" value="Genomic_DNA"/>
</dbReference>
<feature type="domain" description="C-type lectin" evidence="6">
    <location>
        <begin position="121"/>
        <end position="248"/>
    </location>
</feature>
<organism evidence="7 8">
    <name type="scientific">Podarcis lilfordi</name>
    <name type="common">Lilford's wall lizard</name>
    <dbReference type="NCBI Taxonomy" id="74358"/>
    <lineage>
        <taxon>Eukaryota</taxon>
        <taxon>Metazoa</taxon>
        <taxon>Chordata</taxon>
        <taxon>Craniata</taxon>
        <taxon>Vertebrata</taxon>
        <taxon>Euteleostomi</taxon>
        <taxon>Lepidosauria</taxon>
        <taxon>Squamata</taxon>
        <taxon>Bifurcata</taxon>
        <taxon>Unidentata</taxon>
        <taxon>Episquamata</taxon>
        <taxon>Laterata</taxon>
        <taxon>Lacertibaenia</taxon>
        <taxon>Lacertidae</taxon>
        <taxon>Podarcis</taxon>
    </lineage>
</organism>
<keyword evidence="5" id="KW-1133">Transmembrane helix</keyword>
<dbReference type="InterPro" id="IPR001304">
    <property type="entry name" value="C-type_lectin-like"/>
</dbReference>
<dbReference type="SUPFAM" id="SSF56436">
    <property type="entry name" value="C-type lectin-like"/>
    <property type="match status" value="1"/>
</dbReference>
<keyword evidence="8" id="KW-1185">Reference proteome</keyword>
<evidence type="ECO:0000313" key="8">
    <source>
        <dbReference type="Proteomes" id="UP001178461"/>
    </source>
</evidence>
<dbReference type="AlphaFoldDB" id="A0AA35KV78"/>
<evidence type="ECO:0000313" key="7">
    <source>
        <dbReference type="EMBL" id="CAI5784926.1"/>
    </source>
</evidence>
<dbReference type="InterPro" id="IPR050111">
    <property type="entry name" value="C-type_lectin/snaclec_domain"/>
</dbReference>
<feature type="compositionally biased region" description="Basic and acidic residues" evidence="4">
    <location>
        <begin position="10"/>
        <end position="20"/>
    </location>
</feature>
<dbReference type="SMART" id="SM00034">
    <property type="entry name" value="CLECT"/>
    <property type="match status" value="1"/>
</dbReference>
<evidence type="ECO:0000256" key="3">
    <source>
        <dbReference type="ARBA" id="ARBA00023157"/>
    </source>
</evidence>
<comment type="subcellular location">
    <subcellularLocation>
        <location evidence="1">Secreted</location>
    </subcellularLocation>
</comment>
<dbReference type="CDD" id="cd00037">
    <property type="entry name" value="CLECT"/>
    <property type="match status" value="1"/>
</dbReference>